<name>A0A812K1I2_SYMPI</name>
<dbReference type="PANTHER" id="PTHR44464">
    <property type="entry name" value="WD REPEAT-CONTAINING PROTEIN 17"/>
    <property type="match status" value="1"/>
</dbReference>
<dbReference type="Pfam" id="PF23774">
    <property type="entry name" value="TPR_GEMI5"/>
    <property type="match status" value="1"/>
</dbReference>
<evidence type="ECO:0000259" key="1">
    <source>
        <dbReference type="Pfam" id="PF23774"/>
    </source>
</evidence>
<dbReference type="PANTHER" id="PTHR44464:SF1">
    <property type="entry name" value="WD REPEAT-CONTAINING PROTEIN 17"/>
    <property type="match status" value="1"/>
</dbReference>
<feature type="domain" description="Gem-associated protein 5 TPR" evidence="1">
    <location>
        <begin position="13"/>
        <end position="92"/>
    </location>
</feature>
<dbReference type="InterPro" id="IPR056421">
    <property type="entry name" value="TPR_GEMI5"/>
</dbReference>
<dbReference type="Proteomes" id="UP000649617">
    <property type="component" value="Unassembled WGS sequence"/>
</dbReference>
<organism evidence="2 3">
    <name type="scientific">Symbiodinium pilosum</name>
    <name type="common">Dinoflagellate</name>
    <dbReference type="NCBI Taxonomy" id="2952"/>
    <lineage>
        <taxon>Eukaryota</taxon>
        <taxon>Sar</taxon>
        <taxon>Alveolata</taxon>
        <taxon>Dinophyceae</taxon>
        <taxon>Suessiales</taxon>
        <taxon>Symbiodiniaceae</taxon>
        <taxon>Symbiodinium</taxon>
    </lineage>
</organism>
<reference evidence="2" key="1">
    <citation type="submission" date="2021-02" db="EMBL/GenBank/DDBJ databases">
        <authorList>
            <person name="Dougan E. K."/>
            <person name="Rhodes N."/>
            <person name="Thang M."/>
            <person name="Chan C."/>
        </authorList>
    </citation>
    <scope>NUCLEOTIDE SEQUENCE</scope>
</reference>
<feature type="non-terminal residue" evidence="2">
    <location>
        <position position="1"/>
    </location>
</feature>
<accession>A0A812K1I2</accession>
<protein>
    <submittedName>
        <fullName evidence="2">WDR17 protein</fullName>
    </submittedName>
</protein>
<evidence type="ECO:0000313" key="3">
    <source>
        <dbReference type="Proteomes" id="UP000649617"/>
    </source>
</evidence>
<proteinExistence type="predicted"/>
<dbReference type="OrthoDB" id="2161379at2759"/>
<keyword evidence="3" id="KW-1185">Reference proteome</keyword>
<evidence type="ECO:0000313" key="2">
    <source>
        <dbReference type="EMBL" id="CAE7221727.1"/>
    </source>
</evidence>
<comment type="caution">
    <text evidence="2">The sequence shown here is derived from an EMBL/GenBank/DDBJ whole genome shotgun (WGS) entry which is preliminary data.</text>
</comment>
<sequence>MGVSGKLEERLLKAAQIMLRVGDIRSYCRFTAQAGHWERAICIAPAVSHKFWQELCAEYVETLSAASDIEEAAPFMISAGRSAKLVDQYIDRSELDHAFV</sequence>
<gene>
    <name evidence="2" type="primary">WDR17</name>
    <name evidence="2" type="ORF">SPIL2461_LOCUS2952</name>
</gene>
<dbReference type="AlphaFoldDB" id="A0A812K1I2"/>
<dbReference type="EMBL" id="CAJNIZ010003365">
    <property type="protein sequence ID" value="CAE7221727.1"/>
    <property type="molecule type" value="Genomic_DNA"/>
</dbReference>